<evidence type="ECO:0000259" key="4">
    <source>
        <dbReference type="Pfam" id="PF24626"/>
    </source>
</evidence>
<evidence type="ECO:0000313" key="6">
    <source>
        <dbReference type="Proteomes" id="UP000325577"/>
    </source>
</evidence>
<dbReference type="InterPro" id="IPR016197">
    <property type="entry name" value="Chromo-like_dom_sf"/>
</dbReference>
<dbReference type="Pfam" id="PF00385">
    <property type="entry name" value="Chromo"/>
    <property type="match status" value="1"/>
</dbReference>
<dbReference type="InterPro" id="IPR056924">
    <property type="entry name" value="SH3_Tf2-1"/>
</dbReference>
<feature type="region of interest" description="Disordered" evidence="1">
    <location>
        <begin position="771"/>
        <end position="801"/>
    </location>
</feature>
<feature type="domain" description="Tf2-1-like SH3-like" evidence="4">
    <location>
        <begin position="633"/>
        <end position="697"/>
    </location>
</feature>
<feature type="region of interest" description="Disordered" evidence="1">
    <location>
        <begin position="313"/>
        <end position="337"/>
    </location>
</feature>
<dbReference type="PANTHER" id="PTHR15503">
    <property type="entry name" value="LDOC1 RELATED"/>
    <property type="match status" value="1"/>
</dbReference>
<dbReference type="SUPFAM" id="SSF50630">
    <property type="entry name" value="Acid proteases"/>
    <property type="match status" value="1"/>
</dbReference>
<accession>A0A5J5BK90</accession>
<evidence type="ECO:0000256" key="1">
    <source>
        <dbReference type="SAM" id="MobiDB-lite"/>
    </source>
</evidence>
<name>A0A5J5BK90_9ASTE</name>
<dbReference type="PANTHER" id="PTHR15503:SF22">
    <property type="entry name" value="TRANSPOSON TY3-I GAG POLYPROTEIN"/>
    <property type="match status" value="1"/>
</dbReference>
<dbReference type="InterPro" id="IPR005162">
    <property type="entry name" value="Retrotrans_gag_dom"/>
</dbReference>
<dbReference type="SUPFAM" id="SSF54160">
    <property type="entry name" value="Chromo domain-like"/>
    <property type="match status" value="1"/>
</dbReference>
<feature type="domain" description="Retrotransposon gag" evidence="3">
    <location>
        <begin position="117"/>
        <end position="209"/>
    </location>
</feature>
<feature type="compositionally biased region" description="Basic and acidic residues" evidence="1">
    <location>
        <begin position="771"/>
        <end position="793"/>
    </location>
</feature>
<keyword evidence="6" id="KW-1185">Reference proteome</keyword>
<reference evidence="5 6" key="1">
    <citation type="submission" date="2019-09" db="EMBL/GenBank/DDBJ databases">
        <title>A chromosome-level genome assembly of the Chinese tupelo Nyssa sinensis.</title>
        <authorList>
            <person name="Yang X."/>
            <person name="Kang M."/>
            <person name="Yang Y."/>
            <person name="Xiong H."/>
            <person name="Wang M."/>
            <person name="Zhang Z."/>
            <person name="Wang Z."/>
            <person name="Wu H."/>
            <person name="Ma T."/>
            <person name="Liu J."/>
            <person name="Xi Z."/>
        </authorList>
    </citation>
    <scope>NUCLEOTIDE SEQUENCE [LARGE SCALE GENOMIC DNA]</scope>
    <source>
        <strain evidence="5">J267</strain>
        <tissue evidence="5">Leaf</tissue>
    </source>
</reference>
<protein>
    <submittedName>
        <fullName evidence="5">Uncharacterized protein</fullName>
    </submittedName>
</protein>
<dbReference type="InterPro" id="IPR032567">
    <property type="entry name" value="RTL1-rel"/>
</dbReference>
<dbReference type="InterPro" id="IPR023780">
    <property type="entry name" value="Chromo_domain"/>
</dbReference>
<feature type="domain" description="Chromo" evidence="2">
    <location>
        <begin position="724"/>
        <end position="764"/>
    </location>
</feature>
<evidence type="ECO:0000313" key="5">
    <source>
        <dbReference type="EMBL" id="KAA8542122.1"/>
    </source>
</evidence>
<gene>
    <name evidence="5" type="ORF">F0562_023274</name>
</gene>
<dbReference type="OrthoDB" id="2013610at2759"/>
<sequence length="801" mass="90964">MVSEPMGTNKERIERLETGLGGVQDGLQKMELGMADKFHHLETTLNRFSDILLSNQESSSHNYQSHEGNNGGRQVVSSKTAKLEFPRFAGDDPTEWFNRVNQFFEFQNTPEIHKVSLAAYHLEGEANQWWQWLRRTLQEEGRALSWTSFEDELWTRFGPSECEDFDEALSRVRQTGSLRDYQRTFERYGNRVRGWTQKALVGTFMGGLKSEISDGIRMFKPRTLQEAIGLARMKDDQLARQRRIVAPTPLVRPPSALPPINQTALPAPAPTARRLTWEEMQRRRAQGLCFNCDERFTARHKCQGPRLLLLEGFDDNNNHTSDGSPEGPPTDASPEEFSEPEITLYALAGWTAPKTMRVAARIGSHDVIVLIDSGSTHNFISERLANQLRLPVVPTETFTVRVANGEHLKCHGWFEKVPVDIQGILFPLTLYSLPLTGLDLVLGVQWLELLGSVVCNWKQLTMEFTWANQTKTLRGLDGQGIQEASLQEISKAICTGHTLLAVCLQVVHLDPQEKIHPSMQELLREFADLFVEPSSLPPTREVEHSISLKEGTEPVNVRPYSSTGMTPFQALYGRLPPSIPTYNEGLSPVHEVDQQLLNRDELLRHLKTNLEKSVTRMKHMADKKRRDISFEPGDQVLLKLHPYRQQTAFKRVHQKLASRFYGPYPILEKIGAVAYKLQLPEGTRIHPVFHVSLLKQYQETGHSDAPQPAELPPFTDDGVAILAPHAILDTRWLKQGNHLVEESLVQWKHLPAEDATWEPTQKLLALYPHMDLEDKDPLDGGGIDKPRRSERGPRPNPKYLE</sequence>
<dbReference type="Proteomes" id="UP000325577">
    <property type="component" value="Linkage Group LG12"/>
</dbReference>
<dbReference type="EMBL" id="CM018035">
    <property type="protein sequence ID" value="KAA8542122.1"/>
    <property type="molecule type" value="Genomic_DNA"/>
</dbReference>
<evidence type="ECO:0000259" key="2">
    <source>
        <dbReference type="Pfam" id="PF00385"/>
    </source>
</evidence>
<dbReference type="CDD" id="cd00303">
    <property type="entry name" value="retropepsin_like"/>
    <property type="match status" value="1"/>
</dbReference>
<dbReference type="Pfam" id="PF03732">
    <property type="entry name" value="Retrotrans_gag"/>
    <property type="match status" value="1"/>
</dbReference>
<dbReference type="Gene3D" id="2.40.50.40">
    <property type="match status" value="1"/>
</dbReference>
<evidence type="ECO:0000259" key="3">
    <source>
        <dbReference type="Pfam" id="PF03732"/>
    </source>
</evidence>
<dbReference type="AlphaFoldDB" id="A0A5J5BK90"/>
<dbReference type="Gene3D" id="2.40.70.10">
    <property type="entry name" value="Acid Proteases"/>
    <property type="match status" value="1"/>
</dbReference>
<dbReference type="Pfam" id="PF24626">
    <property type="entry name" value="SH3_Tf2-1"/>
    <property type="match status" value="1"/>
</dbReference>
<organism evidence="5 6">
    <name type="scientific">Nyssa sinensis</name>
    <dbReference type="NCBI Taxonomy" id="561372"/>
    <lineage>
        <taxon>Eukaryota</taxon>
        <taxon>Viridiplantae</taxon>
        <taxon>Streptophyta</taxon>
        <taxon>Embryophyta</taxon>
        <taxon>Tracheophyta</taxon>
        <taxon>Spermatophyta</taxon>
        <taxon>Magnoliopsida</taxon>
        <taxon>eudicotyledons</taxon>
        <taxon>Gunneridae</taxon>
        <taxon>Pentapetalae</taxon>
        <taxon>asterids</taxon>
        <taxon>Cornales</taxon>
        <taxon>Nyssaceae</taxon>
        <taxon>Nyssa</taxon>
    </lineage>
</organism>
<proteinExistence type="predicted"/>
<dbReference type="Pfam" id="PF08284">
    <property type="entry name" value="RVP_2"/>
    <property type="match status" value="1"/>
</dbReference>
<dbReference type="InterPro" id="IPR021109">
    <property type="entry name" value="Peptidase_aspartic_dom_sf"/>
</dbReference>